<dbReference type="GO" id="GO:0016757">
    <property type="term" value="F:glycosyltransferase activity"/>
    <property type="evidence" value="ECO:0007669"/>
    <property type="project" value="InterPro"/>
</dbReference>
<evidence type="ECO:0000313" key="4">
    <source>
        <dbReference type="EMBL" id="RXF69437.1"/>
    </source>
</evidence>
<organism evidence="4 5">
    <name type="scientific">Arcticibacter tournemirensis</name>
    <dbReference type="NCBI Taxonomy" id="699437"/>
    <lineage>
        <taxon>Bacteria</taxon>
        <taxon>Pseudomonadati</taxon>
        <taxon>Bacteroidota</taxon>
        <taxon>Sphingobacteriia</taxon>
        <taxon>Sphingobacteriales</taxon>
        <taxon>Sphingobacteriaceae</taxon>
        <taxon>Arcticibacter</taxon>
    </lineage>
</organism>
<evidence type="ECO:0000313" key="5">
    <source>
        <dbReference type="Proteomes" id="UP000290848"/>
    </source>
</evidence>
<keyword evidence="1 4" id="KW-0808">Transferase</keyword>
<dbReference type="Proteomes" id="UP000290848">
    <property type="component" value="Unassembled WGS sequence"/>
</dbReference>
<dbReference type="Pfam" id="PF13439">
    <property type="entry name" value="Glyco_transf_4"/>
    <property type="match status" value="1"/>
</dbReference>
<evidence type="ECO:0000259" key="3">
    <source>
        <dbReference type="Pfam" id="PF13439"/>
    </source>
</evidence>
<dbReference type="EMBL" id="RXOC01000007">
    <property type="protein sequence ID" value="RXF69437.1"/>
    <property type="molecule type" value="Genomic_DNA"/>
</dbReference>
<dbReference type="InterPro" id="IPR001296">
    <property type="entry name" value="Glyco_trans_1"/>
</dbReference>
<dbReference type="SUPFAM" id="SSF53756">
    <property type="entry name" value="UDP-Glycosyltransferase/glycogen phosphorylase"/>
    <property type="match status" value="1"/>
</dbReference>
<protein>
    <submittedName>
        <fullName evidence="4">Glycosyltransferase family 1 protein</fullName>
    </submittedName>
</protein>
<dbReference type="AlphaFoldDB" id="A0A4Q0M8H8"/>
<accession>A0A4Q0M8H8</accession>
<evidence type="ECO:0000259" key="2">
    <source>
        <dbReference type="Pfam" id="PF00534"/>
    </source>
</evidence>
<dbReference type="RefSeq" id="WP_128769709.1">
    <property type="nucleotide sequence ID" value="NZ_RXOC01000007.1"/>
</dbReference>
<dbReference type="CDD" id="cd03809">
    <property type="entry name" value="GT4_MtfB-like"/>
    <property type="match status" value="1"/>
</dbReference>
<feature type="domain" description="Glycosyltransferase subfamily 4-like N-terminal" evidence="3">
    <location>
        <begin position="64"/>
        <end position="150"/>
    </location>
</feature>
<name>A0A4Q0M8H8_9SPHI</name>
<dbReference type="Gene3D" id="3.40.50.2000">
    <property type="entry name" value="Glycogen Phosphorylase B"/>
    <property type="match status" value="2"/>
</dbReference>
<dbReference type="Pfam" id="PF00534">
    <property type="entry name" value="Glycos_transf_1"/>
    <property type="match status" value="1"/>
</dbReference>
<feature type="domain" description="Glycosyl transferase family 1" evidence="2">
    <location>
        <begin position="156"/>
        <end position="305"/>
    </location>
</feature>
<gene>
    <name evidence="4" type="ORF">EKH83_12205</name>
</gene>
<dbReference type="PANTHER" id="PTHR46401">
    <property type="entry name" value="GLYCOSYLTRANSFERASE WBBK-RELATED"/>
    <property type="match status" value="1"/>
</dbReference>
<proteinExistence type="predicted"/>
<dbReference type="PANTHER" id="PTHR46401:SF2">
    <property type="entry name" value="GLYCOSYLTRANSFERASE WBBK-RELATED"/>
    <property type="match status" value="1"/>
</dbReference>
<dbReference type="InterPro" id="IPR028098">
    <property type="entry name" value="Glyco_trans_4-like_N"/>
</dbReference>
<evidence type="ECO:0000256" key="1">
    <source>
        <dbReference type="ARBA" id="ARBA00022679"/>
    </source>
</evidence>
<sequence>MKEVILIFRKPFPGQFSIEYLFYSVSKYLDSNNIHISNRQLSYYSKGLTNRVLNVLTLLSVKKKIVHVTGDVHYAILGALFCKRILTIHDLNFMQNKTLIPRTIYWLLWIYLPVKFSHKVTVISESTKQELLKYVKIKDSKIHVIGDFIDEIYQPVKKDFNKTKPRILQIGVTFNKNLERLADALRGIDCTLIIIGKLPGNISDKLKSCNIAYENKYNLSSEELFDEYVKSDLLCYVSTSEGFGMPILEAQTVGRPVVTSNCSSMPEVGGAGAVFVDPFSVSSIRNGIVKILEDDKLRENIIYNGFTNIERFSKETIAQHYLNLYRNL</sequence>
<comment type="caution">
    <text evidence="4">The sequence shown here is derived from an EMBL/GenBank/DDBJ whole genome shotgun (WGS) entry which is preliminary data.</text>
</comment>
<reference evidence="4 5" key="1">
    <citation type="submission" date="2018-12" db="EMBL/GenBank/DDBJ databases">
        <title>The Draft Genome Sequence of the Soil Bacterium Pedobacter tournemirensis R1.</title>
        <authorList>
            <person name="He J."/>
        </authorList>
    </citation>
    <scope>NUCLEOTIDE SEQUENCE [LARGE SCALE GENOMIC DNA]</scope>
    <source>
        <strain evidence="4 5">R1</strain>
    </source>
</reference>